<comment type="caution">
    <text evidence="1">The sequence shown here is derived from an EMBL/GenBank/DDBJ whole genome shotgun (WGS) entry which is preliminary data.</text>
</comment>
<sequence>MVLNLPRVQSSGEEDATPVRVDWQLIRRVWHERWETFETVLHEYQRTTNQLFRVRSSTPSETRNKTIKAKEVWSTDELLPEGIDPNYKKFECTHAKDHRARGVFVPTPHTSLCFPARVSSTVLQLDSHQLPGFLVSRHQRKEDM</sequence>
<accession>A0A6A3Q7Q6</accession>
<proteinExistence type="predicted"/>
<evidence type="ECO:0000313" key="1">
    <source>
        <dbReference type="EMBL" id="KAE9070765.1"/>
    </source>
</evidence>
<protein>
    <submittedName>
        <fullName evidence="1">Uncharacterized protein</fullName>
    </submittedName>
</protein>
<organism evidence="1 2">
    <name type="scientific">Phytophthora fragariae</name>
    <dbReference type="NCBI Taxonomy" id="53985"/>
    <lineage>
        <taxon>Eukaryota</taxon>
        <taxon>Sar</taxon>
        <taxon>Stramenopiles</taxon>
        <taxon>Oomycota</taxon>
        <taxon>Peronosporomycetes</taxon>
        <taxon>Peronosporales</taxon>
        <taxon>Peronosporaceae</taxon>
        <taxon>Phytophthora</taxon>
    </lineage>
</organism>
<evidence type="ECO:0000313" key="2">
    <source>
        <dbReference type="Proteomes" id="UP000440732"/>
    </source>
</evidence>
<name>A0A6A3Q7Q6_9STRA</name>
<gene>
    <name evidence="1" type="ORF">PF006_g29291</name>
</gene>
<dbReference type="EMBL" id="QXGA01004809">
    <property type="protein sequence ID" value="KAE9070765.1"/>
    <property type="molecule type" value="Genomic_DNA"/>
</dbReference>
<dbReference type="AlphaFoldDB" id="A0A6A3Q7Q6"/>
<reference evidence="1 2" key="1">
    <citation type="submission" date="2018-08" db="EMBL/GenBank/DDBJ databases">
        <title>Genomic investigation of the strawberry pathogen Phytophthora fragariae indicates pathogenicity is determined by transcriptional variation in three key races.</title>
        <authorList>
            <person name="Adams T.M."/>
            <person name="Armitage A.D."/>
            <person name="Sobczyk M.K."/>
            <person name="Bates H.J."/>
            <person name="Dunwell J.M."/>
            <person name="Nellist C.F."/>
            <person name="Harrison R.J."/>
        </authorList>
    </citation>
    <scope>NUCLEOTIDE SEQUENCE [LARGE SCALE GENOMIC DNA]</scope>
    <source>
        <strain evidence="1 2">NOV-5</strain>
    </source>
</reference>
<dbReference type="Proteomes" id="UP000440732">
    <property type="component" value="Unassembled WGS sequence"/>
</dbReference>